<reference evidence="1" key="2">
    <citation type="submission" date="2013-09" db="EMBL/GenBank/DDBJ databases">
        <title>Draft genome sequence of Anaerotruncus colihominis(DSM 17241).</title>
        <authorList>
            <person name="Sudarsanam P."/>
            <person name="Ley R."/>
            <person name="Guruge J."/>
            <person name="Turnbaugh P.J."/>
            <person name="Mahowald M."/>
            <person name="Liep D."/>
            <person name="Gordon J."/>
        </authorList>
    </citation>
    <scope>NUCLEOTIDE SEQUENCE</scope>
    <source>
        <strain evidence="1">DSM 17241</strain>
    </source>
</reference>
<sequence>MNLANRGAPPKYKTPEEMQEKIDTYFAECKGEIVYDAYGKPMIDKNGNVVREGAVPPTMTGLALALGFATRKSLLDYQAKPDFVYPVTRAKSMIERYTEQRLFDREGVQGAKFSLSNNFEGWSEKQELKTEGTVIKIINDIPKTESADKK</sequence>
<dbReference type="InterPro" id="IPR032066">
    <property type="entry name" value="GP3_package"/>
</dbReference>
<dbReference type="eggNOG" id="ENOG503325Q">
    <property type="taxonomic scope" value="Bacteria"/>
</dbReference>
<evidence type="ECO:0000313" key="2">
    <source>
        <dbReference type="Proteomes" id="UP000003803"/>
    </source>
</evidence>
<dbReference type="RefSeq" id="WP_006875133.1">
    <property type="nucleotide sequence ID" value="NZ_DS544183.1"/>
</dbReference>
<organism evidence="1 2">
    <name type="scientific">Anaerotruncus colihominis DSM 17241</name>
    <dbReference type="NCBI Taxonomy" id="445972"/>
    <lineage>
        <taxon>Bacteria</taxon>
        <taxon>Bacillati</taxon>
        <taxon>Bacillota</taxon>
        <taxon>Clostridia</taxon>
        <taxon>Eubacteriales</taxon>
        <taxon>Oscillospiraceae</taxon>
        <taxon>Anaerotruncus</taxon>
    </lineage>
</organism>
<name>B0PAN8_9FIRM</name>
<dbReference type="Gene3D" id="1.10.132.80">
    <property type="match status" value="1"/>
</dbReference>
<reference evidence="1" key="1">
    <citation type="submission" date="2007-11" db="EMBL/GenBank/DDBJ databases">
        <authorList>
            <person name="Fulton L."/>
            <person name="Clifton S."/>
            <person name="Fulton B."/>
            <person name="Xu J."/>
            <person name="Minx P."/>
            <person name="Pepin K.H."/>
            <person name="Johnson M."/>
            <person name="Thiruvilangam P."/>
            <person name="Bhonagiri V."/>
            <person name="Nash W.E."/>
            <person name="Mardis E.R."/>
            <person name="Wilson R.K."/>
        </authorList>
    </citation>
    <scope>NUCLEOTIDE SEQUENCE [LARGE SCALE GENOMIC DNA]</scope>
    <source>
        <strain evidence="1">DSM 17241</strain>
    </source>
</reference>
<dbReference type="HOGENOM" id="CLU_1501652_0_0_9"/>
<dbReference type="AlphaFoldDB" id="B0PAN8"/>
<dbReference type="EMBL" id="ABGD02000014">
    <property type="protein sequence ID" value="EDS11218.1"/>
    <property type="molecule type" value="Genomic_DNA"/>
</dbReference>
<gene>
    <name evidence="1" type="ORF">ANACOL_01838</name>
</gene>
<protein>
    <submittedName>
        <fullName evidence="1">Uncharacterized protein</fullName>
    </submittedName>
</protein>
<comment type="caution">
    <text evidence="1">The sequence shown here is derived from an EMBL/GenBank/DDBJ whole genome shotgun (WGS) entry which is preliminary data.</text>
</comment>
<evidence type="ECO:0000313" key="1">
    <source>
        <dbReference type="EMBL" id="EDS11218.1"/>
    </source>
</evidence>
<proteinExistence type="predicted"/>
<dbReference type="Pfam" id="PF16677">
    <property type="entry name" value="GP3_package"/>
    <property type="match status" value="1"/>
</dbReference>
<keyword evidence="2" id="KW-1185">Reference proteome</keyword>
<accession>B0PAN8</accession>
<dbReference type="Proteomes" id="UP000003803">
    <property type="component" value="Unassembled WGS sequence"/>
</dbReference>